<feature type="chain" id="PRO_5016852877" evidence="1">
    <location>
        <begin position="22"/>
        <end position="144"/>
    </location>
</feature>
<dbReference type="GeneID" id="303189333"/>
<dbReference type="OrthoDB" id="5879976at2"/>
<protein>
    <submittedName>
        <fullName evidence="2">Uncharacterized protein</fullName>
    </submittedName>
</protein>
<gene>
    <name evidence="2" type="ORF">CIK83_10395</name>
</gene>
<name>A0A368LHR0_9VIBR</name>
<evidence type="ECO:0000313" key="3">
    <source>
        <dbReference type="Proteomes" id="UP000252479"/>
    </source>
</evidence>
<proteinExistence type="predicted"/>
<dbReference type="RefSeq" id="WP_086960275.1">
    <property type="nucleotide sequence ID" value="NZ_AP018681.1"/>
</dbReference>
<keyword evidence="1" id="KW-0732">Signal</keyword>
<feature type="signal peptide" evidence="1">
    <location>
        <begin position="1"/>
        <end position="21"/>
    </location>
</feature>
<keyword evidence="3" id="KW-1185">Reference proteome</keyword>
<organism evidence="2 3">
    <name type="scientific">Vibrio casei</name>
    <dbReference type="NCBI Taxonomy" id="673372"/>
    <lineage>
        <taxon>Bacteria</taxon>
        <taxon>Pseudomonadati</taxon>
        <taxon>Pseudomonadota</taxon>
        <taxon>Gammaproteobacteria</taxon>
        <taxon>Vibrionales</taxon>
        <taxon>Vibrionaceae</taxon>
        <taxon>Vibrio</taxon>
    </lineage>
</organism>
<evidence type="ECO:0000256" key="1">
    <source>
        <dbReference type="SAM" id="SignalP"/>
    </source>
</evidence>
<evidence type="ECO:0000313" key="2">
    <source>
        <dbReference type="EMBL" id="RCS69893.1"/>
    </source>
</evidence>
<sequence>MKTCKPKLAFLLLSLSGSIFASEQANEIPKQYKQNLDGYTQIVIDTDDEQKNPLINVISTEIPASIVNTGQALNYVLYSSGFALKDLRQTDVETLKLYSLKVPLVNRSFFRVTVEQIIETLIGDAYVMNVDQVRREISIEARKK</sequence>
<accession>A0A368LHR0</accession>
<comment type="caution">
    <text evidence="2">The sequence shown here is derived from an EMBL/GenBank/DDBJ whole genome shotgun (WGS) entry which is preliminary data.</text>
</comment>
<dbReference type="EMBL" id="QPGL01000002">
    <property type="protein sequence ID" value="RCS69893.1"/>
    <property type="molecule type" value="Genomic_DNA"/>
</dbReference>
<reference evidence="2 3" key="1">
    <citation type="journal article" date="2017" name="Elife">
        <title>Extensive horizontal gene transfer in cheese-associated bacteria.</title>
        <authorList>
            <person name="Bonham K.S."/>
            <person name="Wolfe B.E."/>
            <person name="Dutton R.J."/>
        </authorList>
    </citation>
    <scope>NUCLEOTIDE SEQUENCE [LARGE SCALE GENOMIC DNA]</scope>
    <source>
        <strain evidence="2 3">JB196</strain>
    </source>
</reference>
<dbReference type="Proteomes" id="UP000252479">
    <property type="component" value="Unassembled WGS sequence"/>
</dbReference>
<dbReference type="AlphaFoldDB" id="A0A368LHR0"/>